<feature type="region of interest" description="Disordered" evidence="1">
    <location>
        <begin position="639"/>
        <end position="717"/>
    </location>
</feature>
<feature type="compositionally biased region" description="Basic and acidic residues" evidence="1">
    <location>
        <begin position="337"/>
        <end position="349"/>
    </location>
</feature>
<sequence length="1240" mass="138141">MAAPLERQLKAAQKFLRGVQSLPTFGDIQRKQVNELQRFFLKVDYLSTDASARLLEVLEPQLWNHHTDELRQKIVDRTGKDDPSARKSNQDYLAAVCYLSASLVAKLERDRNRIQVLELLCQHLVRLGLRHPTEKTCGLILAMCFDWHGVAFEADKWQYTQLHKGTIQRLVDQPDPPVYCEVLPMEISQCPAELFSLAFPDGTEPVEVDTAADLILRGRKWPMRITNRVAAQGPAAQGSAAKAASSSAPDFFAVGQMVAGIMSTGQHPASSVTPSSVAQKTSLPQLALEDGSVDDKPVTPSVSLETATEDKVSAVAVPSGEERVAKTLLALKAEVAPEKKETVKEEKMKRPASKKVLKRPAAKDGQVGERKVMKRPSSSAQPEESQPATTRRDRLLLSKIPPELEQWKDGCSRCYHRSYCTPSCWKRRGYTVFGSNAGGANQKLSPGGVRCMAAAADDDSYTYETDEEVVDEKPLPHPDPRERDAQGNRVARSAEPKRSRDTRSRDRRGSAKGKRAAVSERERRGRSRSRHEKEEKKRRKERSPTRRGRDPPPEPDRPPKQPVELRARPRPAKSVGRQWGQYVKCPHCSKQLTTQQSGQKQHMYLNVTCIRYQMWNALPEKQQDQEHWDATLAQAQALRAKREMQDQRDAEAEAAVSKRSEPRRLPEVGKPRKTKTDFPKPVPLESPSPSGSDAPPAAEPAKASKGKKKKSSSSGRQTKLEAFRSALQAASSSPESHWSSWKSCWETVSDSLDQAEARAYAAGDIEAATSVLRLNKLIQWWLKEDWDQLGQADGQTIGCVLLDWTDQWDKFKVVLNGYHVEIFQQSIADLVELQQCTDLLPEATWAQVAQEQVAHLVADVSELLQRTRAARLVLSAMADASETRPKCTLCNLRYEPDQGRVHGRKFQCVPCASADRLLRRGLGDKSELQSLPVPEQHAFFCKLHEERKANPDSRMNWQTVRAQLISTLTTRQLQETSTTINEEFLPLSVWITRGWEKEVVERNTSEWNEGLNCWTYQIPVKTKTWKEAYQEVEERVLRQERDATLKRGGKTGSQAEDGGVAGELDVPKANAEAKGQPSASAEKKAARAEAAAQRKAAGTNQKLQILAARAVAPLAQDLQSVQKMRHRVTVDLPEGVERAYTDSVQKLQTWNTAAKTALARWDEAKVQSGETTLTPLPFDPVELKCLHKTVAEAQSSLKALLPAPKAKAGAQKRQHEGAGANAGTSAAEPAKQLRRRIKSS</sequence>
<protein>
    <submittedName>
        <fullName evidence="3">J domain-containing protein</fullName>
    </submittedName>
</protein>
<dbReference type="AlphaFoldDB" id="A0A9P1CJX9"/>
<keyword evidence="4" id="KW-1185">Reference proteome</keyword>
<evidence type="ECO:0000313" key="3">
    <source>
        <dbReference type="EMBL" id="CAL4779620.1"/>
    </source>
</evidence>
<evidence type="ECO:0000313" key="2">
    <source>
        <dbReference type="EMBL" id="CAI3992308.1"/>
    </source>
</evidence>
<feature type="compositionally biased region" description="Acidic residues" evidence="1">
    <location>
        <begin position="460"/>
        <end position="470"/>
    </location>
</feature>
<feature type="compositionally biased region" description="Basic and acidic residues" evidence="1">
    <location>
        <begin position="471"/>
        <end position="509"/>
    </location>
</feature>
<evidence type="ECO:0000256" key="1">
    <source>
        <dbReference type="SAM" id="MobiDB-lite"/>
    </source>
</evidence>
<feature type="region of interest" description="Disordered" evidence="1">
    <location>
        <begin position="289"/>
        <end position="308"/>
    </location>
</feature>
<evidence type="ECO:0000313" key="4">
    <source>
        <dbReference type="Proteomes" id="UP001152797"/>
    </source>
</evidence>
<feature type="compositionally biased region" description="Basic and acidic residues" evidence="1">
    <location>
        <begin position="542"/>
        <end position="567"/>
    </location>
</feature>
<dbReference type="EMBL" id="CAMXCT010001695">
    <property type="protein sequence ID" value="CAI3992308.1"/>
    <property type="molecule type" value="Genomic_DNA"/>
</dbReference>
<comment type="caution">
    <text evidence="2">The sequence shown here is derived from an EMBL/GenBank/DDBJ whole genome shotgun (WGS) entry which is preliminary data.</text>
</comment>
<feature type="compositionally biased region" description="Basic and acidic residues" evidence="1">
    <location>
        <begin position="640"/>
        <end position="678"/>
    </location>
</feature>
<feature type="compositionally biased region" description="Low complexity" evidence="1">
    <location>
        <begin position="687"/>
        <end position="703"/>
    </location>
</feature>
<feature type="region of interest" description="Disordered" evidence="1">
    <location>
        <begin position="337"/>
        <end position="397"/>
    </location>
</feature>
<organism evidence="2">
    <name type="scientific">Cladocopium goreaui</name>
    <dbReference type="NCBI Taxonomy" id="2562237"/>
    <lineage>
        <taxon>Eukaryota</taxon>
        <taxon>Sar</taxon>
        <taxon>Alveolata</taxon>
        <taxon>Dinophyceae</taxon>
        <taxon>Suessiales</taxon>
        <taxon>Symbiodiniaceae</taxon>
        <taxon>Cladocopium</taxon>
    </lineage>
</organism>
<feature type="region of interest" description="Disordered" evidence="1">
    <location>
        <begin position="1069"/>
        <end position="1093"/>
    </location>
</feature>
<feature type="compositionally biased region" description="Basic residues" evidence="1">
    <location>
        <begin position="524"/>
        <end position="541"/>
    </location>
</feature>
<proteinExistence type="predicted"/>
<reference evidence="3 4" key="2">
    <citation type="submission" date="2024-05" db="EMBL/GenBank/DDBJ databases">
        <authorList>
            <person name="Chen Y."/>
            <person name="Shah S."/>
            <person name="Dougan E. K."/>
            <person name="Thang M."/>
            <person name="Chan C."/>
        </authorList>
    </citation>
    <scope>NUCLEOTIDE SEQUENCE [LARGE SCALE GENOMIC DNA]</scope>
</reference>
<dbReference type="EMBL" id="CAMXCT030001695">
    <property type="protein sequence ID" value="CAL4779620.1"/>
    <property type="molecule type" value="Genomic_DNA"/>
</dbReference>
<dbReference type="EMBL" id="CAMXCT020001695">
    <property type="protein sequence ID" value="CAL1145683.1"/>
    <property type="molecule type" value="Genomic_DNA"/>
</dbReference>
<feature type="region of interest" description="Disordered" evidence="1">
    <location>
        <begin position="1203"/>
        <end position="1240"/>
    </location>
</feature>
<feature type="compositionally biased region" description="Low complexity" evidence="1">
    <location>
        <begin position="376"/>
        <end position="388"/>
    </location>
</feature>
<reference evidence="2" key="1">
    <citation type="submission" date="2022-10" db="EMBL/GenBank/DDBJ databases">
        <authorList>
            <person name="Chen Y."/>
            <person name="Dougan E. K."/>
            <person name="Chan C."/>
            <person name="Rhodes N."/>
            <person name="Thang M."/>
        </authorList>
    </citation>
    <scope>NUCLEOTIDE SEQUENCE</scope>
</reference>
<accession>A0A9P1CJX9</accession>
<gene>
    <name evidence="2" type="ORF">C1SCF055_LOCUS19146</name>
</gene>
<feature type="compositionally biased region" description="Basic residues" evidence="1">
    <location>
        <begin position="350"/>
        <end position="360"/>
    </location>
</feature>
<feature type="region of interest" description="Disordered" evidence="1">
    <location>
        <begin position="460"/>
        <end position="578"/>
    </location>
</feature>
<dbReference type="Proteomes" id="UP001152797">
    <property type="component" value="Unassembled WGS sequence"/>
</dbReference>
<name>A0A9P1CJX9_9DINO</name>